<dbReference type="Proteomes" id="UP000091857">
    <property type="component" value="Chromosome 9"/>
</dbReference>
<accession>A0ACB7H763</accession>
<name>A0ACB7H763_MANES</name>
<evidence type="ECO:0000313" key="1">
    <source>
        <dbReference type="EMBL" id="KAG8648021.1"/>
    </source>
</evidence>
<dbReference type="EMBL" id="CM004395">
    <property type="protein sequence ID" value="KAG8648021.1"/>
    <property type="molecule type" value="Genomic_DNA"/>
</dbReference>
<reference evidence="2" key="1">
    <citation type="journal article" date="2016" name="Nat. Biotechnol.">
        <title>Sequencing wild and cultivated cassava and related species reveals extensive interspecific hybridization and genetic diversity.</title>
        <authorList>
            <person name="Bredeson J.V."/>
            <person name="Lyons J.B."/>
            <person name="Prochnik S.E."/>
            <person name="Wu G.A."/>
            <person name="Ha C.M."/>
            <person name="Edsinger-Gonzales E."/>
            <person name="Grimwood J."/>
            <person name="Schmutz J."/>
            <person name="Rabbi I.Y."/>
            <person name="Egesi C."/>
            <person name="Nauluvula P."/>
            <person name="Lebot V."/>
            <person name="Ndunguru J."/>
            <person name="Mkamilo G."/>
            <person name="Bart R.S."/>
            <person name="Setter T.L."/>
            <person name="Gleadow R.M."/>
            <person name="Kulakow P."/>
            <person name="Ferguson M.E."/>
            <person name="Rounsley S."/>
            <person name="Rokhsar D.S."/>
        </authorList>
    </citation>
    <scope>NUCLEOTIDE SEQUENCE [LARGE SCALE GENOMIC DNA]</scope>
    <source>
        <strain evidence="2">cv. AM560-2</strain>
    </source>
</reference>
<gene>
    <name evidence="1" type="ORF">MANES_09G138300v8</name>
</gene>
<evidence type="ECO:0000313" key="2">
    <source>
        <dbReference type="Proteomes" id="UP000091857"/>
    </source>
</evidence>
<protein>
    <submittedName>
        <fullName evidence="1">Uncharacterized protein</fullName>
    </submittedName>
</protein>
<keyword evidence="2" id="KW-1185">Reference proteome</keyword>
<sequence>MPLNFSITAFCILLNLKALTRGEHCCLNHGFTCNREHHFLFYVCPGLEFLGLSINWDFIF</sequence>
<comment type="caution">
    <text evidence="1">The sequence shown here is derived from an EMBL/GenBank/DDBJ whole genome shotgun (WGS) entry which is preliminary data.</text>
</comment>
<organism evidence="1 2">
    <name type="scientific">Manihot esculenta</name>
    <name type="common">Cassava</name>
    <name type="synonym">Jatropha manihot</name>
    <dbReference type="NCBI Taxonomy" id="3983"/>
    <lineage>
        <taxon>Eukaryota</taxon>
        <taxon>Viridiplantae</taxon>
        <taxon>Streptophyta</taxon>
        <taxon>Embryophyta</taxon>
        <taxon>Tracheophyta</taxon>
        <taxon>Spermatophyta</taxon>
        <taxon>Magnoliopsida</taxon>
        <taxon>eudicotyledons</taxon>
        <taxon>Gunneridae</taxon>
        <taxon>Pentapetalae</taxon>
        <taxon>rosids</taxon>
        <taxon>fabids</taxon>
        <taxon>Malpighiales</taxon>
        <taxon>Euphorbiaceae</taxon>
        <taxon>Crotonoideae</taxon>
        <taxon>Manihoteae</taxon>
        <taxon>Manihot</taxon>
    </lineage>
</organism>
<proteinExistence type="predicted"/>